<sequence>MSSIYPLEPPIFTNPFSQQPARLDPFPSFPVDKPPMRSLEVPVYQDNHLPLPPFNQTPDELSEKSNLHPEAPPSRHPPIHSLMASAGPHEAHHQIEMPQ</sequence>
<reference evidence="1" key="1">
    <citation type="journal article" date="2021" name="Environ. Microbiol.">
        <title>Gene family expansions and transcriptome signatures uncover fungal adaptations to wood decay.</title>
        <authorList>
            <person name="Hage H."/>
            <person name="Miyauchi S."/>
            <person name="Viragh M."/>
            <person name="Drula E."/>
            <person name="Min B."/>
            <person name="Chaduli D."/>
            <person name="Navarro D."/>
            <person name="Favel A."/>
            <person name="Norest M."/>
            <person name="Lesage-Meessen L."/>
            <person name="Balint B."/>
            <person name="Merenyi Z."/>
            <person name="de Eugenio L."/>
            <person name="Morin E."/>
            <person name="Martinez A.T."/>
            <person name="Baldrian P."/>
            <person name="Stursova M."/>
            <person name="Martinez M.J."/>
            <person name="Novotny C."/>
            <person name="Magnuson J.K."/>
            <person name="Spatafora J.W."/>
            <person name="Maurice S."/>
            <person name="Pangilinan J."/>
            <person name="Andreopoulos W."/>
            <person name="LaButti K."/>
            <person name="Hundley H."/>
            <person name="Na H."/>
            <person name="Kuo A."/>
            <person name="Barry K."/>
            <person name="Lipzen A."/>
            <person name="Henrissat B."/>
            <person name="Riley R."/>
            <person name="Ahrendt S."/>
            <person name="Nagy L.G."/>
            <person name="Grigoriev I.V."/>
            <person name="Martin F."/>
            <person name="Rosso M.N."/>
        </authorList>
    </citation>
    <scope>NUCLEOTIDE SEQUENCE</scope>
    <source>
        <strain evidence="1">CBS 384.51</strain>
    </source>
</reference>
<organism evidence="1 2">
    <name type="scientific">Irpex rosettiformis</name>
    <dbReference type="NCBI Taxonomy" id="378272"/>
    <lineage>
        <taxon>Eukaryota</taxon>
        <taxon>Fungi</taxon>
        <taxon>Dikarya</taxon>
        <taxon>Basidiomycota</taxon>
        <taxon>Agaricomycotina</taxon>
        <taxon>Agaricomycetes</taxon>
        <taxon>Polyporales</taxon>
        <taxon>Irpicaceae</taxon>
        <taxon>Irpex</taxon>
    </lineage>
</organism>
<name>A0ACB8U087_9APHY</name>
<proteinExistence type="predicted"/>
<evidence type="ECO:0000313" key="2">
    <source>
        <dbReference type="Proteomes" id="UP001055072"/>
    </source>
</evidence>
<dbReference type="EMBL" id="MU274917">
    <property type="protein sequence ID" value="KAI0087653.1"/>
    <property type="molecule type" value="Genomic_DNA"/>
</dbReference>
<protein>
    <submittedName>
        <fullName evidence="1">Uncharacterized protein</fullName>
    </submittedName>
</protein>
<keyword evidence="2" id="KW-1185">Reference proteome</keyword>
<accession>A0ACB8U087</accession>
<evidence type="ECO:0000313" key="1">
    <source>
        <dbReference type="EMBL" id="KAI0087653.1"/>
    </source>
</evidence>
<dbReference type="Proteomes" id="UP001055072">
    <property type="component" value="Unassembled WGS sequence"/>
</dbReference>
<comment type="caution">
    <text evidence="1">The sequence shown here is derived from an EMBL/GenBank/DDBJ whole genome shotgun (WGS) entry which is preliminary data.</text>
</comment>
<gene>
    <name evidence="1" type="ORF">BDY19DRAFT_994958</name>
</gene>